<dbReference type="EMBL" id="KZ613532">
    <property type="protein sequence ID" value="PMD13346.1"/>
    <property type="molecule type" value="Genomic_DNA"/>
</dbReference>
<sequence>NKASGPNSYYNFSNIRFGQPPVGSLRFSSPLPPQGRNSTVNNGRQGVICPQSDPGESITPPTMNNPKT</sequence>
<dbReference type="STRING" id="1745343.A0A2J6PHJ3"/>
<dbReference type="AlphaFoldDB" id="A0A2J6PHJ3"/>
<protein>
    <recommendedName>
        <fullName evidence="2">Carboxylesterase type B domain-containing protein</fullName>
    </recommendedName>
</protein>
<gene>
    <name evidence="3" type="ORF">NA56DRAFT_585801</name>
</gene>
<feature type="compositionally biased region" description="Polar residues" evidence="1">
    <location>
        <begin position="59"/>
        <end position="68"/>
    </location>
</feature>
<dbReference type="OrthoDB" id="408631at2759"/>
<dbReference type="Proteomes" id="UP000235672">
    <property type="component" value="Unassembled WGS sequence"/>
</dbReference>
<reference evidence="3 4" key="1">
    <citation type="submission" date="2016-05" db="EMBL/GenBank/DDBJ databases">
        <title>A degradative enzymes factory behind the ericoid mycorrhizal symbiosis.</title>
        <authorList>
            <consortium name="DOE Joint Genome Institute"/>
            <person name="Martino E."/>
            <person name="Morin E."/>
            <person name="Grelet G."/>
            <person name="Kuo A."/>
            <person name="Kohler A."/>
            <person name="Daghino S."/>
            <person name="Barry K."/>
            <person name="Choi C."/>
            <person name="Cichocki N."/>
            <person name="Clum A."/>
            <person name="Copeland A."/>
            <person name="Hainaut M."/>
            <person name="Haridas S."/>
            <person name="Labutti K."/>
            <person name="Lindquist E."/>
            <person name="Lipzen A."/>
            <person name="Khouja H.-R."/>
            <person name="Murat C."/>
            <person name="Ohm R."/>
            <person name="Olson A."/>
            <person name="Spatafora J."/>
            <person name="Veneault-Fourrey C."/>
            <person name="Henrissat B."/>
            <person name="Grigoriev I."/>
            <person name="Martin F."/>
            <person name="Perotto S."/>
        </authorList>
    </citation>
    <scope>NUCLEOTIDE SEQUENCE [LARGE SCALE GENOMIC DNA]</scope>
    <source>
        <strain evidence="3 4">UAMH 7357</strain>
    </source>
</reference>
<feature type="domain" description="Carboxylesterase type B" evidence="2">
    <location>
        <begin position="7"/>
        <end position="55"/>
    </location>
</feature>
<proteinExistence type="predicted"/>
<feature type="compositionally biased region" description="Polar residues" evidence="1">
    <location>
        <begin position="35"/>
        <end position="44"/>
    </location>
</feature>
<feature type="region of interest" description="Disordered" evidence="1">
    <location>
        <begin position="1"/>
        <end position="68"/>
    </location>
</feature>
<feature type="non-terminal residue" evidence="3">
    <location>
        <position position="1"/>
    </location>
</feature>
<evidence type="ECO:0000256" key="1">
    <source>
        <dbReference type="SAM" id="MobiDB-lite"/>
    </source>
</evidence>
<organism evidence="3 4">
    <name type="scientific">Hyaloscypha hepaticicola</name>
    <dbReference type="NCBI Taxonomy" id="2082293"/>
    <lineage>
        <taxon>Eukaryota</taxon>
        <taxon>Fungi</taxon>
        <taxon>Dikarya</taxon>
        <taxon>Ascomycota</taxon>
        <taxon>Pezizomycotina</taxon>
        <taxon>Leotiomycetes</taxon>
        <taxon>Helotiales</taxon>
        <taxon>Hyaloscyphaceae</taxon>
        <taxon>Hyaloscypha</taxon>
    </lineage>
</organism>
<dbReference type="InterPro" id="IPR029058">
    <property type="entry name" value="AB_hydrolase_fold"/>
</dbReference>
<name>A0A2J6PHJ3_9HELO</name>
<keyword evidence="4" id="KW-1185">Reference proteome</keyword>
<dbReference type="Pfam" id="PF00135">
    <property type="entry name" value="COesterase"/>
    <property type="match status" value="1"/>
</dbReference>
<dbReference type="InterPro" id="IPR002018">
    <property type="entry name" value="CarbesteraseB"/>
</dbReference>
<accession>A0A2J6PHJ3</accession>
<dbReference type="Gene3D" id="3.40.50.1820">
    <property type="entry name" value="alpha/beta hydrolase"/>
    <property type="match status" value="1"/>
</dbReference>
<dbReference type="SUPFAM" id="SSF53474">
    <property type="entry name" value="alpha/beta-Hydrolases"/>
    <property type="match status" value="1"/>
</dbReference>
<evidence type="ECO:0000259" key="2">
    <source>
        <dbReference type="Pfam" id="PF00135"/>
    </source>
</evidence>
<evidence type="ECO:0000313" key="3">
    <source>
        <dbReference type="EMBL" id="PMD13346.1"/>
    </source>
</evidence>
<feature type="compositionally biased region" description="Polar residues" evidence="1">
    <location>
        <begin position="1"/>
        <end position="16"/>
    </location>
</feature>
<evidence type="ECO:0000313" key="4">
    <source>
        <dbReference type="Proteomes" id="UP000235672"/>
    </source>
</evidence>